<name>A0A0P1E2Z2_9RHOB</name>
<proteinExistence type="predicted"/>
<evidence type="ECO:0000313" key="2">
    <source>
        <dbReference type="EMBL" id="CUH42617.1"/>
    </source>
</evidence>
<dbReference type="EMBL" id="CYPS01000023">
    <property type="protein sequence ID" value="CUH42617.1"/>
    <property type="molecule type" value="Genomic_DNA"/>
</dbReference>
<protein>
    <submittedName>
        <fullName evidence="2">Calcineurin-like phosphoesterase</fullName>
    </submittedName>
</protein>
<dbReference type="SUPFAM" id="SSF56300">
    <property type="entry name" value="Metallo-dependent phosphatases"/>
    <property type="match status" value="1"/>
</dbReference>
<dbReference type="Gene3D" id="3.60.21.10">
    <property type="match status" value="1"/>
</dbReference>
<gene>
    <name evidence="2" type="ORF">RUM4293_01505</name>
</gene>
<feature type="domain" description="Calcineurin-like phosphoesterase" evidence="1">
    <location>
        <begin position="105"/>
        <end position="324"/>
    </location>
</feature>
<dbReference type="InterPro" id="IPR004843">
    <property type="entry name" value="Calcineurin-like_PHP"/>
</dbReference>
<dbReference type="GO" id="GO:0016787">
    <property type="term" value="F:hydrolase activity"/>
    <property type="evidence" value="ECO:0007669"/>
    <property type="project" value="InterPro"/>
</dbReference>
<evidence type="ECO:0000313" key="3">
    <source>
        <dbReference type="Proteomes" id="UP000050786"/>
    </source>
</evidence>
<dbReference type="InterPro" id="IPR029052">
    <property type="entry name" value="Metallo-depent_PP-like"/>
</dbReference>
<reference evidence="3" key="1">
    <citation type="submission" date="2015-09" db="EMBL/GenBank/DDBJ databases">
        <authorList>
            <person name="Rodrigo-Torres L."/>
            <person name="Arahal D.R."/>
        </authorList>
    </citation>
    <scope>NUCLEOTIDE SEQUENCE [LARGE SCALE GENOMIC DNA]</scope>
    <source>
        <strain evidence="3">CECT 4293</strain>
    </source>
</reference>
<organism evidence="2 3">
    <name type="scientific">Ruegeria atlantica</name>
    <dbReference type="NCBI Taxonomy" id="81569"/>
    <lineage>
        <taxon>Bacteria</taxon>
        <taxon>Pseudomonadati</taxon>
        <taxon>Pseudomonadota</taxon>
        <taxon>Alphaproteobacteria</taxon>
        <taxon>Rhodobacterales</taxon>
        <taxon>Roseobacteraceae</taxon>
        <taxon>Ruegeria</taxon>
    </lineage>
</organism>
<accession>A0A0P1E2Z2</accession>
<dbReference type="Pfam" id="PF00149">
    <property type="entry name" value="Metallophos"/>
    <property type="match status" value="1"/>
</dbReference>
<dbReference type="AlphaFoldDB" id="A0A0P1E2Z2"/>
<dbReference type="Proteomes" id="UP000050786">
    <property type="component" value="Unassembled WGS sequence"/>
</dbReference>
<sequence length="411" mass="44658">MLTRTASLVFAAWVLLCFTVLSSKADVLHSWVQLGPDDQIIVRAISASPDCPLLQIDGQAVAMKKRAMPQDQFPHLVCEYRAPKLVQEIMLEGNPLPTLNPSLQRIAVVGDTGCRIRGTRVQYCNDPIAWPLNSILAEIASRSPDLVIHVGDYVYRASECPDPEKCGGSPFGDTFKSWSADWLDPADSLFRRVPFFFLRGNHENCGRGNKGWFRYFEAGSLPSSCPAVTLPWIASVEGLDLISFDSSAGPAPQSTPGLSNVYGQMARNLFGKTSGEAWLLTHRPLWVNMQAFGELIDGDDTQRAAFSRVIPENVTLVLSGHIHAFQAIDLLDGPVQGISGNGGTQLDPMPTEIAANVEVAGSLASIVVSNSDFGFLMLTQETDGSWSMDAIDAAGKTRNRCRLSGRTLSCE</sequence>
<keyword evidence="3" id="KW-1185">Reference proteome</keyword>
<evidence type="ECO:0000259" key="1">
    <source>
        <dbReference type="Pfam" id="PF00149"/>
    </source>
</evidence>